<dbReference type="AlphaFoldDB" id="A0A915J195"/>
<feature type="compositionally biased region" description="Basic and acidic residues" evidence="1">
    <location>
        <begin position="1"/>
        <end position="19"/>
    </location>
</feature>
<feature type="region of interest" description="Disordered" evidence="1">
    <location>
        <begin position="1"/>
        <end position="23"/>
    </location>
</feature>
<keyword evidence="2" id="KW-1185">Reference proteome</keyword>
<organism evidence="2 3">
    <name type="scientific">Romanomermis culicivorax</name>
    <name type="common">Nematode worm</name>
    <dbReference type="NCBI Taxonomy" id="13658"/>
    <lineage>
        <taxon>Eukaryota</taxon>
        <taxon>Metazoa</taxon>
        <taxon>Ecdysozoa</taxon>
        <taxon>Nematoda</taxon>
        <taxon>Enoplea</taxon>
        <taxon>Dorylaimia</taxon>
        <taxon>Mermithida</taxon>
        <taxon>Mermithoidea</taxon>
        <taxon>Mermithidae</taxon>
        <taxon>Romanomermis</taxon>
    </lineage>
</organism>
<name>A0A915J195_ROMCU</name>
<protein>
    <submittedName>
        <fullName evidence="3">Uncharacterized protein</fullName>
    </submittedName>
</protein>
<dbReference type="Proteomes" id="UP000887565">
    <property type="component" value="Unplaced"/>
</dbReference>
<dbReference type="WBParaSite" id="nRc.2.0.1.t19874-RA">
    <property type="protein sequence ID" value="nRc.2.0.1.t19874-RA"/>
    <property type="gene ID" value="nRc.2.0.1.g19874"/>
</dbReference>
<evidence type="ECO:0000313" key="2">
    <source>
        <dbReference type="Proteomes" id="UP000887565"/>
    </source>
</evidence>
<accession>A0A915J195</accession>
<evidence type="ECO:0000256" key="1">
    <source>
        <dbReference type="SAM" id="MobiDB-lite"/>
    </source>
</evidence>
<sequence>MLDKIDRHLTQQSFEEGHPHPCHGGGLCRMSVVVDCPRGSTAGGQGSIGPSDLQGVLAHWVMWQLVMHRVAGVN</sequence>
<evidence type="ECO:0000313" key="3">
    <source>
        <dbReference type="WBParaSite" id="nRc.2.0.1.t19874-RA"/>
    </source>
</evidence>
<proteinExistence type="predicted"/>
<reference evidence="3" key="1">
    <citation type="submission" date="2022-11" db="UniProtKB">
        <authorList>
            <consortium name="WormBaseParasite"/>
        </authorList>
    </citation>
    <scope>IDENTIFICATION</scope>
</reference>